<dbReference type="SUPFAM" id="SSF56235">
    <property type="entry name" value="N-terminal nucleophile aminohydrolases (Ntn hydrolases)"/>
    <property type="match status" value="1"/>
</dbReference>
<reference evidence="3 4" key="1">
    <citation type="journal article" date="2019" name="ACS Chem. Biol.">
        <title>Identification and Mobilization of a Cryptic Antibiotic Biosynthesis Gene Locus from a Human-Pathogenic Nocardia Isolate.</title>
        <authorList>
            <person name="Herisse M."/>
            <person name="Ishida K."/>
            <person name="Porter J.L."/>
            <person name="Howden B."/>
            <person name="Hertweck C."/>
            <person name="Stinear T.P."/>
            <person name="Pidot S.J."/>
        </authorList>
    </citation>
    <scope>NUCLEOTIDE SEQUENCE [LARGE SCALE GENOMIC DNA]</scope>
    <source>
        <strain evidence="3 4">AUSMDU00012715</strain>
    </source>
</reference>
<dbReference type="RefSeq" id="WP_167489609.1">
    <property type="nucleotide sequence ID" value="NZ_CP046173.1"/>
</dbReference>
<dbReference type="Proteomes" id="UP000500953">
    <property type="component" value="Chromosome"/>
</dbReference>
<name>A0A6G9Z9X7_9NOCA</name>
<gene>
    <name evidence="3" type="ORF">F6W96_31310</name>
</gene>
<evidence type="ECO:0000313" key="3">
    <source>
        <dbReference type="EMBL" id="QIS22167.1"/>
    </source>
</evidence>
<dbReference type="InterPro" id="IPR029055">
    <property type="entry name" value="Ntn_hydrolases_N"/>
</dbReference>
<evidence type="ECO:0000313" key="4">
    <source>
        <dbReference type="Proteomes" id="UP000500953"/>
    </source>
</evidence>
<dbReference type="Gene3D" id="3.60.20.10">
    <property type="entry name" value="Glutamine Phosphoribosylpyrophosphate, subunit 1, domain 1"/>
    <property type="match status" value="1"/>
</dbReference>
<organism evidence="3 4">
    <name type="scientific">Nocardia terpenica</name>
    <dbReference type="NCBI Taxonomy" id="455432"/>
    <lineage>
        <taxon>Bacteria</taxon>
        <taxon>Bacillati</taxon>
        <taxon>Actinomycetota</taxon>
        <taxon>Actinomycetes</taxon>
        <taxon>Mycobacteriales</taxon>
        <taxon>Nocardiaceae</taxon>
        <taxon>Nocardia</taxon>
    </lineage>
</organism>
<keyword evidence="1" id="KW-0315">Glutamine amidotransferase</keyword>
<protein>
    <recommendedName>
        <fullName evidence="5">Glutamine amidotransferase type-2 domain-containing protein</fullName>
    </recommendedName>
</protein>
<dbReference type="AlphaFoldDB" id="A0A6G9Z9X7"/>
<sequence>MCILTFFPPGATPNLDALADGAIANPHGHGYAVLADDALVVGHGLDPATVITEFAAVRAEFPDTPALFHSRLATHGRVSADNCHPFALGGDERTVLAHNGILPATVHPTLGDPRSDTRIAAEDYLPSAPFGSLDSWTGRAGIEHWLGTDKMVLLTVDPAYRQRAYLFNEHHGHWHKGIWYSNHSYRWASAGFDYTDIDYCLNCGEFEPEWFGAHCTFCGFCQDCLAEYPDCQCPPFEGTADRYADLQYPSTPTTPRPPDRHPGKGLPRVLHRLPQATADAELLRQVPDGIDARFRDDTNLGDLDHASARSTP</sequence>
<dbReference type="EMBL" id="CP046173">
    <property type="protein sequence ID" value="QIS22167.1"/>
    <property type="molecule type" value="Genomic_DNA"/>
</dbReference>
<dbReference type="Pfam" id="PF13230">
    <property type="entry name" value="GATase_4"/>
    <property type="match status" value="1"/>
</dbReference>
<proteinExistence type="predicted"/>
<dbReference type="InterPro" id="IPR026869">
    <property type="entry name" value="EgtC-like"/>
</dbReference>
<accession>A0A6G9Z9X7</accession>
<feature type="region of interest" description="Disordered" evidence="2">
    <location>
        <begin position="247"/>
        <end position="267"/>
    </location>
</feature>
<evidence type="ECO:0000256" key="1">
    <source>
        <dbReference type="ARBA" id="ARBA00022962"/>
    </source>
</evidence>
<evidence type="ECO:0008006" key="5">
    <source>
        <dbReference type="Google" id="ProtNLM"/>
    </source>
</evidence>
<evidence type="ECO:0000256" key="2">
    <source>
        <dbReference type="SAM" id="MobiDB-lite"/>
    </source>
</evidence>